<reference evidence="2" key="2">
    <citation type="journal article" date="2015" name="Data Brief">
        <title>Shoot transcriptome of the giant reed, Arundo donax.</title>
        <authorList>
            <person name="Barrero R.A."/>
            <person name="Guerrero F.D."/>
            <person name="Moolhuijzen P."/>
            <person name="Goolsby J.A."/>
            <person name="Tidwell J."/>
            <person name="Bellgard S.E."/>
            <person name="Bellgard M.I."/>
        </authorList>
    </citation>
    <scope>NUCLEOTIDE SEQUENCE</scope>
    <source>
        <tissue evidence="2">Shoot tissue taken approximately 20 cm above the soil surface</tissue>
    </source>
</reference>
<keyword evidence="1" id="KW-0812">Transmembrane</keyword>
<sequence>MDFLDSELCQMGPYLSFLGWFLHEFMAALLQLAAWRQLQLSGPAAQLSPPC</sequence>
<feature type="transmembrane region" description="Helical" evidence="1">
    <location>
        <begin position="14"/>
        <end position="35"/>
    </location>
</feature>
<keyword evidence="1" id="KW-0472">Membrane</keyword>
<proteinExistence type="predicted"/>
<keyword evidence="1" id="KW-1133">Transmembrane helix</keyword>
<dbReference type="EMBL" id="GBRH01182245">
    <property type="protein sequence ID" value="JAE15651.1"/>
    <property type="molecule type" value="Transcribed_RNA"/>
</dbReference>
<dbReference type="AlphaFoldDB" id="A0A0A9FZD7"/>
<reference evidence="2" key="1">
    <citation type="submission" date="2014-09" db="EMBL/GenBank/DDBJ databases">
        <authorList>
            <person name="Magalhaes I.L.F."/>
            <person name="Oliveira U."/>
            <person name="Santos F.R."/>
            <person name="Vidigal T.H.D.A."/>
            <person name="Brescovit A.D."/>
            <person name="Santos A.J."/>
        </authorList>
    </citation>
    <scope>NUCLEOTIDE SEQUENCE</scope>
    <source>
        <tissue evidence="2">Shoot tissue taken approximately 20 cm above the soil surface</tissue>
    </source>
</reference>
<name>A0A0A9FZD7_ARUDO</name>
<evidence type="ECO:0000313" key="2">
    <source>
        <dbReference type="EMBL" id="JAE15651.1"/>
    </source>
</evidence>
<accession>A0A0A9FZD7</accession>
<evidence type="ECO:0000256" key="1">
    <source>
        <dbReference type="SAM" id="Phobius"/>
    </source>
</evidence>
<organism evidence="2">
    <name type="scientific">Arundo donax</name>
    <name type="common">Giant reed</name>
    <name type="synonym">Donax arundinaceus</name>
    <dbReference type="NCBI Taxonomy" id="35708"/>
    <lineage>
        <taxon>Eukaryota</taxon>
        <taxon>Viridiplantae</taxon>
        <taxon>Streptophyta</taxon>
        <taxon>Embryophyta</taxon>
        <taxon>Tracheophyta</taxon>
        <taxon>Spermatophyta</taxon>
        <taxon>Magnoliopsida</taxon>
        <taxon>Liliopsida</taxon>
        <taxon>Poales</taxon>
        <taxon>Poaceae</taxon>
        <taxon>PACMAD clade</taxon>
        <taxon>Arundinoideae</taxon>
        <taxon>Arundineae</taxon>
        <taxon>Arundo</taxon>
    </lineage>
</organism>
<protein>
    <submittedName>
        <fullName evidence="2">Uncharacterized protein</fullName>
    </submittedName>
</protein>